<feature type="chain" id="PRO_5045800092" evidence="1">
    <location>
        <begin position="24"/>
        <end position="535"/>
    </location>
</feature>
<feature type="signal peptide" evidence="1">
    <location>
        <begin position="1"/>
        <end position="23"/>
    </location>
</feature>
<protein>
    <submittedName>
        <fullName evidence="2">Carboxypeptidase regulatory-like domain-containing protein</fullName>
    </submittedName>
</protein>
<evidence type="ECO:0000256" key="1">
    <source>
        <dbReference type="SAM" id="SignalP"/>
    </source>
</evidence>
<dbReference type="Proteomes" id="UP001207654">
    <property type="component" value="Unassembled WGS sequence"/>
</dbReference>
<name>A0ABT4A885_9BACT</name>
<keyword evidence="3" id="KW-1185">Reference proteome</keyword>
<evidence type="ECO:0000313" key="3">
    <source>
        <dbReference type="Proteomes" id="UP001207654"/>
    </source>
</evidence>
<accession>A0ABT4A885</accession>
<keyword evidence="1" id="KW-0732">Signal</keyword>
<gene>
    <name evidence="2" type="ORF">OV287_25700</name>
</gene>
<sequence>MKRLTSLALLTTVLATGCGSAYEADPVVSCRSDSDCDSDEVCFIDGCGDPGKNIVVEVVPNPRGGLHAQDFRVEDLRSQQNIELFDPAILHGEVRVEGMTSSGAYSAPITLRMTGESLLIPGVVRRHESTLVPYNGGYSLPVGVGRYNVTLLATDAELPPLSSTQEVQPGRSVTLNFTLPVSSELVRLSGKVLRQDARPVDVELEVQALDEELHPLSQSVMVMRETGEFTLALPPAAALRSTVVLQVVPTSADALVPQKLFTVNPRLGLQESLSMGDYGEPVRFRSRVVNREGLPVAQATVSLQGKVSGGGQFRSQKVLTDENGDFELLTLPNETGNAMALSVVPPPGSEAGLTLKYVQVPRTSLFVAPDMKCGERMKVRGTLQKPSGSQPAAGVKVVAEPIDELTDWPRSSVSFEASRTTDAQGRFELAMDPGRYRFDFIPTEDLPRVSRIVTVRPEEGSSDGALELSSFTLSKGRSVTGRVSFNGTSSTLSAAPYASIRFFRVGDVEGKPSALLLSQTLTDQSGAYSTTVPAR</sequence>
<evidence type="ECO:0000313" key="2">
    <source>
        <dbReference type="EMBL" id="MCY1077870.1"/>
    </source>
</evidence>
<dbReference type="RefSeq" id="WP_267536678.1">
    <property type="nucleotide sequence ID" value="NZ_JAPNKA010000001.1"/>
</dbReference>
<dbReference type="EMBL" id="JAPNKA010000001">
    <property type="protein sequence ID" value="MCY1077870.1"/>
    <property type="molecule type" value="Genomic_DNA"/>
</dbReference>
<organism evidence="2 3">
    <name type="scientific">Archangium lansingense</name>
    <dbReference type="NCBI Taxonomy" id="2995310"/>
    <lineage>
        <taxon>Bacteria</taxon>
        <taxon>Pseudomonadati</taxon>
        <taxon>Myxococcota</taxon>
        <taxon>Myxococcia</taxon>
        <taxon>Myxococcales</taxon>
        <taxon>Cystobacterineae</taxon>
        <taxon>Archangiaceae</taxon>
        <taxon>Archangium</taxon>
    </lineage>
</organism>
<reference evidence="2 3" key="1">
    <citation type="submission" date="2022-11" db="EMBL/GenBank/DDBJ databases">
        <title>Minimal conservation of predation-associated metabolite biosynthetic gene clusters underscores biosynthetic potential of Myxococcota including descriptions for ten novel species: Archangium lansinium sp. nov., Myxococcus landrumus sp. nov., Nannocystis bai.</title>
        <authorList>
            <person name="Ahearne A."/>
            <person name="Stevens C."/>
            <person name="Phillips K."/>
        </authorList>
    </citation>
    <scope>NUCLEOTIDE SEQUENCE [LARGE SCALE GENOMIC DNA]</scope>
    <source>
        <strain evidence="2 3">MIWBW</strain>
    </source>
</reference>
<dbReference type="PROSITE" id="PS51257">
    <property type="entry name" value="PROKAR_LIPOPROTEIN"/>
    <property type="match status" value="1"/>
</dbReference>
<comment type="caution">
    <text evidence="2">The sequence shown here is derived from an EMBL/GenBank/DDBJ whole genome shotgun (WGS) entry which is preliminary data.</text>
</comment>
<proteinExistence type="predicted"/>